<evidence type="ECO:0000256" key="2">
    <source>
        <dbReference type="ARBA" id="ARBA00022801"/>
    </source>
</evidence>
<evidence type="ECO:0000256" key="1">
    <source>
        <dbReference type="ARBA" id="ARBA00022741"/>
    </source>
</evidence>
<evidence type="ECO:0000256" key="3">
    <source>
        <dbReference type="ARBA" id="ARBA00022840"/>
    </source>
</evidence>
<feature type="region of interest" description="Disordered" evidence="4">
    <location>
        <begin position="489"/>
        <end position="525"/>
    </location>
</feature>
<evidence type="ECO:0000259" key="5">
    <source>
        <dbReference type="PROSITE" id="PS51206"/>
    </source>
</evidence>
<dbReference type="PANTHER" id="PTHR35372">
    <property type="entry name" value="ATP BINDING PROTEIN-RELATED"/>
    <property type="match status" value="1"/>
</dbReference>
<dbReference type="Proteomes" id="UP000501568">
    <property type="component" value="Chromosome"/>
</dbReference>
<accession>A0A6G6Y5I0</accession>
<keyword evidence="3" id="KW-0067">ATP-binding</keyword>
<dbReference type="PANTHER" id="PTHR35372:SF2">
    <property type="entry name" value="SF3 HELICASE DOMAIN-CONTAINING PROTEIN"/>
    <property type="match status" value="1"/>
</dbReference>
<protein>
    <recommendedName>
        <fullName evidence="5">SF3 helicase domain-containing protein</fullName>
    </recommendedName>
</protein>
<evidence type="ECO:0000313" key="6">
    <source>
        <dbReference type="EMBL" id="QIG79978.1"/>
    </source>
</evidence>
<dbReference type="InterPro" id="IPR006500">
    <property type="entry name" value="Helicase_put_C_phage/plasmid"/>
</dbReference>
<dbReference type="SMART" id="SM00885">
    <property type="entry name" value="D5_N"/>
    <property type="match status" value="1"/>
</dbReference>
<dbReference type="GO" id="GO:0016787">
    <property type="term" value="F:hydrolase activity"/>
    <property type="evidence" value="ECO:0007669"/>
    <property type="project" value="UniProtKB-KW"/>
</dbReference>
<name>A0A6G6Y5I0_9SPHN</name>
<dbReference type="EMBL" id="CP049109">
    <property type="protein sequence ID" value="QIG79978.1"/>
    <property type="molecule type" value="Genomic_DNA"/>
</dbReference>
<proteinExistence type="predicted"/>
<gene>
    <name evidence="6" type="ORF">G5C33_09455</name>
</gene>
<keyword evidence="2" id="KW-0378">Hydrolase</keyword>
<dbReference type="InterPro" id="IPR014015">
    <property type="entry name" value="Helicase_SF3_DNA-vir"/>
</dbReference>
<dbReference type="InterPro" id="IPR051620">
    <property type="entry name" value="ORF904-like_C"/>
</dbReference>
<evidence type="ECO:0000313" key="7">
    <source>
        <dbReference type="Proteomes" id="UP000501568"/>
    </source>
</evidence>
<dbReference type="AlphaFoldDB" id="A0A6G6Y5I0"/>
<sequence length="525" mass="57960">MADAIPVIVPDPWDLAWHEMNDQGNADRFVAHAGGLLLHVRGWGWVAYRDGCWSRDDGERLAALKAMEVARHMREEVRALNEALTGDRRRPDGMTEDMLQGRIEALAKHANQSGNANRTKAMLEQAARLDVLNRSIEDFDADPLALNVANGTLRFRRDGDGQWGMTFRPHDPTDLITRKATAEWIEDEAARVENAEWLKHLETALPGAEVRWFFHKLMGYCATGLTLEQIFILLQGRGGDGKSTAINVLRIVLGGYAVSGNVKSFIDTGDRDAGGPTPELIRFVGDTRLISLQEPKRGKALAEDRVKQFTGGSPVTYRALYGAEEEFEPQGKVVMECNSRPRISGDDDGIWRRIVIVLWPHQFKGGAIVKGMDRRILASEGGGSAVLAWVVDGILGYLREGLEPPEDVQDAIEEYRRSSNPFSEWMAACVVPDPLALTLAADLYRSYKDWCQEQEIDERAVMSNAAFGRALGDRQIIVKGKDRRGKVLRRGARLRDAGSDGAAAEAAPEAPPGDVDDWSELGGAP</sequence>
<dbReference type="NCBIfam" id="TIGR01613">
    <property type="entry name" value="primase_Cterm"/>
    <property type="match status" value="1"/>
</dbReference>
<keyword evidence="1" id="KW-0547">Nucleotide-binding</keyword>
<dbReference type="Pfam" id="PF08706">
    <property type="entry name" value="D5_N"/>
    <property type="match status" value="1"/>
</dbReference>
<dbReference type="KEGG" id="spzr:G5C33_09455"/>
<dbReference type="GO" id="GO:0005524">
    <property type="term" value="F:ATP binding"/>
    <property type="evidence" value="ECO:0007669"/>
    <property type="project" value="UniProtKB-KW"/>
</dbReference>
<keyword evidence="7" id="KW-1185">Reference proteome</keyword>
<feature type="compositionally biased region" description="Low complexity" evidence="4">
    <location>
        <begin position="499"/>
        <end position="508"/>
    </location>
</feature>
<dbReference type="PROSITE" id="PS51206">
    <property type="entry name" value="SF3_HELICASE_1"/>
    <property type="match status" value="1"/>
</dbReference>
<dbReference type="RefSeq" id="WP_165326981.1">
    <property type="nucleotide sequence ID" value="NZ_CP049109.1"/>
</dbReference>
<dbReference type="Gene3D" id="3.40.50.300">
    <property type="entry name" value="P-loop containing nucleotide triphosphate hydrolases"/>
    <property type="match status" value="1"/>
</dbReference>
<reference evidence="6 7" key="1">
    <citation type="submission" date="2020-02" db="EMBL/GenBank/DDBJ databases">
        <authorList>
            <person name="Zheng R.K."/>
            <person name="Sun C.M."/>
        </authorList>
    </citation>
    <scope>NUCLEOTIDE SEQUENCE [LARGE SCALE GENOMIC DNA]</scope>
    <source>
        <strain evidence="7">zrk23</strain>
    </source>
</reference>
<feature type="domain" description="SF3 helicase" evidence="5">
    <location>
        <begin position="209"/>
        <end position="372"/>
    </location>
</feature>
<organism evidence="6 7">
    <name type="scientific">Stakelama tenebrarum</name>
    <dbReference type="NCBI Taxonomy" id="2711215"/>
    <lineage>
        <taxon>Bacteria</taxon>
        <taxon>Pseudomonadati</taxon>
        <taxon>Pseudomonadota</taxon>
        <taxon>Alphaproteobacteria</taxon>
        <taxon>Sphingomonadales</taxon>
        <taxon>Sphingomonadaceae</taxon>
        <taxon>Stakelama</taxon>
    </lineage>
</organism>
<dbReference type="InterPro" id="IPR014818">
    <property type="entry name" value="Phage/plasmid_primase_P4_C"/>
</dbReference>
<dbReference type="InterPro" id="IPR027417">
    <property type="entry name" value="P-loop_NTPase"/>
</dbReference>
<evidence type="ECO:0000256" key="4">
    <source>
        <dbReference type="SAM" id="MobiDB-lite"/>
    </source>
</evidence>